<organism evidence="1">
    <name type="scientific">marine sediment metagenome</name>
    <dbReference type="NCBI Taxonomy" id="412755"/>
    <lineage>
        <taxon>unclassified sequences</taxon>
        <taxon>metagenomes</taxon>
        <taxon>ecological metagenomes</taxon>
    </lineage>
</organism>
<comment type="caution">
    <text evidence="1">The sequence shown here is derived from an EMBL/GenBank/DDBJ whole genome shotgun (WGS) entry which is preliminary data.</text>
</comment>
<reference evidence="1" key="1">
    <citation type="journal article" date="2015" name="Nature">
        <title>Complex archaea that bridge the gap between prokaryotes and eukaryotes.</title>
        <authorList>
            <person name="Spang A."/>
            <person name="Saw J.H."/>
            <person name="Jorgensen S.L."/>
            <person name="Zaremba-Niedzwiedzka K."/>
            <person name="Martijn J."/>
            <person name="Lind A.E."/>
            <person name="van Eijk R."/>
            <person name="Schleper C."/>
            <person name="Guy L."/>
            <person name="Ettema T.J."/>
        </authorList>
    </citation>
    <scope>NUCLEOTIDE SEQUENCE</scope>
</reference>
<name>A0A0F9U0I5_9ZZZZ</name>
<protein>
    <submittedName>
        <fullName evidence="1">Uncharacterized protein</fullName>
    </submittedName>
</protein>
<proteinExistence type="predicted"/>
<gene>
    <name evidence="1" type="ORF">LCGC14_0282480</name>
</gene>
<accession>A0A0F9U0I5</accession>
<dbReference type="EMBL" id="LAZR01000163">
    <property type="protein sequence ID" value="KKN85079.1"/>
    <property type="molecule type" value="Genomic_DNA"/>
</dbReference>
<sequence length="129" mass="13546">MPNNAETTTSSTLVFRELALEALAPLFNGVEWGKTKVLARDKDGVMLAWVSGGTVWSGLSGSSHAPSQLILVGPGYSRTGKVIATGGRLSKARLEALTEEIDNAFTVGLTERLRLGVTVALIGLGPHKS</sequence>
<dbReference type="AlphaFoldDB" id="A0A0F9U0I5"/>
<evidence type="ECO:0000313" key="1">
    <source>
        <dbReference type="EMBL" id="KKN85079.1"/>
    </source>
</evidence>